<protein>
    <submittedName>
        <fullName evidence="1">Uncharacterized protein</fullName>
    </submittedName>
</protein>
<dbReference type="Proteomes" id="UP000799423">
    <property type="component" value="Unassembled WGS sequence"/>
</dbReference>
<evidence type="ECO:0000313" key="1">
    <source>
        <dbReference type="EMBL" id="KAF2849930.1"/>
    </source>
</evidence>
<dbReference type="EMBL" id="MU006309">
    <property type="protein sequence ID" value="KAF2849930.1"/>
    <property type="molecule type" value="Genomic_DNA"/>
</dbReference>
<reference evidence="1" key="1">
    <citation type="submission" date="2020-01" db="EMBL/GenBank/DDBJ databases">
        <authorList>
            <consortium name="DOE Joint Genome Institute"/>
            <person name="Haridas S."/>
            <person name="Albert R."/>
            <person name="Binder M."/>
            <person name="Bloem J."/>
            <person name="Labutti K."/>
            <person name="Salamov A."/>
            <person name="Andreopoulos B."/>
            <person name="Baker S.E."/>
            <person name="Barry K."/>
            <person name="Bills G."/>
            <person name="Bluhm B.H."/>
            <person name="Cannon C."/>
            <person name="Castanera R."/>
            <person name="Culley D.E."/>
            <person name="Daum C."/>
            <person name="Ezra D."/>
            <person name="Gonzalez J.B."/>
            <person name="Henrissat B."/>
            <person name="Kuo A."/>
            <person name="Liang C."/>
            <person name="Lipzen A."/>
            <person name="Lutzoni F."/>
            <person name="Magnuson J."/>
            <person name="Mondo S."/>
            <person name="Nolan M."/>
            <person name="Ohm R."/>
            <person name="Pangilinan J."/>
            <person name="Park H.-J."/>
            <person name="Ramirez L."/>
            <person name="Alfaro M."/>
            <person name="Sun H."/>
            <person name="Tritt A."/>
            <person name="Yoshinaga Y."/>
            <person name="Zwiers L.-H."/>
            <person name="Turgeon B.G."/>
            <person name="Goodwin S.B."/>
            <person name="Spatafora J.W."/>
            <person name="Crous P.W."/>
            <person name="Grigoriev I.V."/>
        </authorList>
    </citation>
    <scope>NUCLEOTIDE SEQUENCE</scope>
    <source>
        <strain evidence="1">IPT5</strain>
    </source>
</reference>
<sequence length="149" mass="16278">MFQAKIDHCVGVRHLVPRGGCGETPLACFTLPRSELLAADSFGGQQRQTITLGITAAIFGRHGVSQTERAHAFGYIYDHCKTPYARPTNDLTQHYSQTAQPQLCNCRWCGRLSSVLSLSGSLLRGRSVGRSAARLIRLCRVGFGRSLVS</sequence>
<name>A0A6A7B363_9PLEO</name>
<keyword evidence="2" id="KW-1185">Reference proteome</keyword>
<organism evidence="1 2">
    <name type="scientific">Plenodomus tracheiphilus IPT5</name>
    <dbReference type="NCBI Taxonomy" id="1408161"/>
    <lineage>
        <taxon>Eukaryota</taxon>
        <taxon>Fungi</taxon>
        <taxon>Dikarya</taxon>
        <taxon>Ascomycota</taxon>
        <taxon>Pezizomycotina</taxon>
        <taxon>Dothideomycetes</taxon>
        <taxon>Pleosporomycetidae</taxon>
        <taxon>Pleosporales</taxon>
        <taxon>Pleosporineae</taxon>
        <taxon>Leptosphaeriaceae</taxon>
        <taxon>Plenodomus</taxon>
    </lineage>
</organism>
<proteinExistence type="predicted"/>
<evidence type="ECO:0000313" key="2">
    <source>
        <dbReference type="Proteomes" id="UP000799423"/>
    </source>
</evidence>
<accession>A0A6A7B363</accession>
<gene>
    <name evidence="1" type="ORF">T440DRAFT_120306</name>
</gene>
<dbReference type="AlphaFoldDB" id="A0A6A7B363"/>